<dbReference type="PROSITE" id="PS51318">
    <property type="entry name" value="TAT"/>
    <property type="match status" value="1"/>
</dbReference>
<dbReference type="PANTHER" id="PTHR38165">
    <property type="match status" value="1"/>
</dbReference>
<feature type="domain" description="CBM6" evidence="2">
    <location>
        <begin position="410"/>
        <end position="543"/>
    </location>
</feature>
<protein>
    <submittedName>
        <fullName evidence="4">Carbohydrate binding module (Family 6)</fullName>
    </submittedName>
</protein>
<dbReference type="InterPro" id="IPR006584">
    <property type="entry name" value="Cellulose-bd_IV"/>
</dbReference>
<dbReference type="Gene3D" id="2.60.120.260">
    <property type="entry name" value="Galactose-binding domain-like"/>
    <property type="match status" value="1"/>
</dbReference>
<dbReference type="OrthoDB" id="5513218at2"/>
<evidence type="ECO:0000256" key="1">
    <source>
        <dbReference type="ARBA" id="ARBA00022729"/>
    </source>
</evidence>
<proteinExistence type="predicted"/>
<sequence>MLTRRRVLGLGGAAAAVVGVPLVAAPLISRAQASGGLPLTIVNSTGRYDNSKIRMYVVGTNLETGQMGYVRESGKFTPANPADNNGDIGVSLASSGATKFALPMMSGRVYFAINGRLKFTVVTDGNGRPALQYPVGWAEGDPAYQVLHDCWEFTYSPAGMFCNTTMVDMFSIPMSIRLNGGSQQVTGKLKDGGRDAIFAELSRQPGFERLVIGDKLRIIAPGKGIETGRFNPNYFDGYVAEMWDRYSKTDLRVRTNAGTFRGRVVGGRLTFDNGVRAFDRPSTANVLHCDGALAAPNDGVSGPVAAILGAALNRSVLGQADQPTTNRSAFYQHPVTNHYARVLHRHSAEGKAYGFPFDDVVDDAAYIQDHSPGEVTVTLTPFGAGSGGDAPPAGNVPGPVIAKEQHGAPTDVQRNRGVEQDIAATTYDRDHGAQREGRHVGFLAHGDWICFQGVNFGDKFVKRFSLEVASGAEGGIAGLVELRLDDPGSKPIGSIHLANTGGWERWVWATNGMDWMMGKRDVYLTINSGRPEEIGNIRRLKFHR</sequence>
<evidence type="ECO:0000259" key="3">
    <source>
        <dbReference type="PROSITE" id="PS52006"/>
    </source>
</evidence>
<dbReference type="RefSeq" id="WP_091441952.1">
    <property type="nucleotide sequence ID" value="NZ_BMMJ01000008.1"/>
</dbReference>
<dbReference type="Pfam" id="PF16483">
    <property type="entry name" value="Glyco_hydro_64"/>
    <property type="match status" value="1"/>
</dbReference>
<dbReference type="GO" id="GO:0030246">
    <property type="term" value="F:carbohydrate binding"/>
    <property type="evidence" value="ECO:0007669"/>
    <property type="project" value="InterPro"/>
</dbReference>
<feature type="domain" description="GH64" evidence="3">
    <location>
        <begin position="34"/>
        <end position="381"/>
    </location>
</feature>
<name>A0A1C6V3N6_9ACTN</name>
<accession>A0A1C6V3N6</accession>
<dbReference type="Pfam" id="PF03422">
    <property type="entry name" value="CBM_6"/>
    <property type="match status" value="1"/>
</dbReference>
<dbReference type="SMART" id="SM00606">
    <property type="entry name" value="CBD_IV"/>
    <property type="match status" value="1"/>
</dbReference>
<dbReference type="Proteomes" id="UP000198937">
    <property type="component" value="Unassembled WGS sequence"/>
</dbReference>
<dbReference type="PROSITE" id="PS51175">
    <property type="entry name" value="CBM6"/>
    <property type="match status" value="1"/>
</dbReference>
<reference evidence="4 5" key="1">
    <citation type="submission" date="2016-06" db="EMBL/GenBank/DDBJ databases">
        <authorList>
            <person name="Kjaerup R.B."/>
            <person name="Dalgaard T.S."/>
            <person name="Juul-Madsen H.R."/>
        </authorList>
    </citation>
    <scope>NUCLEOTIDE SEQUENCE [LARGE SCALE GENOMIC DNA]</scope>
    <source>
        <strain evidence="4 5">DSM 45577</strain>
    </source>
</reference>
<evidence type="ECO:0000313" key="4">
    <source>
        <dbReference type="EMBL" id="SCL60757.1"/>
    </source>
</evidence>
<dbReference type="PANTHER" id="PTHR38165:SF1">
    <property type="entry name" value="GLUCANASE B"/>
    <property type="match status" value="1"/>
</dbReference>
<keyword evidence="5" id="KW-1185">Reference proteome</keyword>
<evidence type="ECO:0000259" key="2">
    <source>
        <dbReference type="PROSITE" id="PS51175"/>
    </source>
</evidence>
<dbReference type="SUPFAM" id="SSF49785">
    <property type="entry name" value="Galactose-binding domain-like"/>
    <property type="match status" value="1"/>
</dbReference>
<dbReference type="InterPro" id="IPR032477">
    <property type="entry name" value="Glyco_hydro_64"/>
</dbReference>
<dbReference type="Gene3D" id="2.60.110.10">
    <property type="entry name" value="Thaumatin"/>
    <property type="match status" value="1"/>
</dbReference>
<keyword evidence="1" id="KW-0732">Signal</keyword>
<dbReference type="InterPro" id="IPR042517">
    <property type="entry name" value="Glyco_hydro_64_N_2"/>
</dbReference>
<dbReference type="PROSITE" id="PS52006">
    <property type="entry name" value="GH64"/>
    <property type="match status" value="1"/>
</dbReference>
<dbReference type="Gene3D" id="3.30.920.50">
    <property type="entry name" value="Beta-1,3-glucanase, C-terminal domain"/>
    <property type="match status" value="1"/>
</dbReference>
<dbReference type="InterPro" id="IPR037176">
    <property type="entry name" value="Osmotin/thaumatin-like_sf"/>
</dbReference>
<gene>
    <name evidence="4" type="ORF">GA0070617_4465</name>
</gene>
<dbReference type="InterPro" id="IPR037398">
    <property type="entry name" value="Glyco_hydro_64_fam"/>
</dbReference>
<dbReference type="InterPro" id="IPR008979">
    <property type="entry name" value="Galactose-bd-like_sf"/>
</dbReference>
<dbReference type="InterPro" id="IPR006311">
    <property type="entry name" value="TAT_signal"/>
</dbReference>
<dbReference type="InterPro" id="IPR005084">
    <property type="entry name" value="CBM6"/>
</dbReference>
<organism evidence="4 5">
    <name type="scientific">Micromonospora yangpuensis</name>
    <dbReference type="NCBI Taxonomy" id="683228"/>
    <lineage>
        <taxon>Bacteria</taxon>
        <taxon>Bacillati</taxon>
        <taxon>Actinomycetota</taxon>
        <taxon>Actinomycetes</taxon>
        <taxon>Micromonosporales</taxon>
        <taxon>Micromonosporaceae</taxon>
        <taxon>Micromonospora</taxon>
    </lineage>
</organism>
<dbReference type="CDD" id="cd04084">
    <property type="entry name" value="CBM6_xylanase-like"/>
    <property type="match status" value="1"/>
</dbReference>
<dbReference type="EMBL" id="FMIA01000002">
    <property type="protein sequence ID" value="SCL60757.1"/>
    <property type="molecule type" value="Genomic_DNA"/>
</dbReference>
<dbReference type="STRING" id="683228.GA0070617_4465"/>
<dbReference type="AlphaFoldDB" id="A0A1C6V3N6"/>
<evidence type="ECO:0000313" key="5">
    <source>
        <dbReference type="Proteomes" id="UP000198937"/>
    </source>
</evidence>